<proteinExistence type="predicted"/>
<dbReference type="AlphaFoldDB" id="A0AAW0G3M5"/>
<name>A0AAW0G3M5_9APHY</name>
<evidence type="ECO:0000313" key="1">
    <source>
        <dbReference type="EMBL" id="KAK7684999.1"/>
    </source>
</evidence>
<evidence type="ECO:0000313" key="2">
    <source>
        <dbReference type="Proteomes" id="UP001385951"/>
    </source>
</evidence>
<gene>
    <name evidence="1" type="ORF">QCA50_011834</name>
</gene>
<dbReference type="EMBL" id="JASBNA010000022">
    <property type="protein sequence ID" value="KAK7684999.1"/>
    <property type="molecule type" value="Genomic_DNA"/>
</dbReference>
<protein>
    <submittedName>
        <fullName evidence="1">Uncharacterized protein</fullName>
    </submittedName>
</protein>
<accession>A0AAW0G3M5</accession>
<reference evidence="1 2" key="1">
    <citation type="submission" date="2022-09" db="EMBL/GenBank/DDBJ databases">
        <authorList>
            <person name="Palmer J.M."/>
        </authorList>
    </citation>
    <scope>NUCLEOTIDE SEQUENCE [LARGE SCALE GENOMIC DNA]</scope>
    <source>
        <strain evidence="1 2">DSM 7382</strain>
    </source>
</reference>
<organism evidence="1 2">
    <name type="scientific">Cerrena zonata</name>
    <dbReference type="NCBI Taxonomy" id="2478898"/>
    <lineage>
        <taxon>Eukaryota</taxon>
        <taxon>Fungi</taxon>
        <taxon>Dikarya</taxon>
        <taxon>Basidiomycota</taxon>
        <taxon>Agaricomycotina</taxon>
        <taxon>Agaricomycetes</taxon>
        <taxon>Polyporales</taxon>
        <taxon>Cerrenaceae</taxon>
        <taxon>Cerrena</taxon>
    </lineage>
</organism>
<dbReference type="Proteomes" id="UP001385951">
    <property type="component" value="Unassembled WGS sequence"/>
</dbReference>
<comment type="caution">
    <text evidence="1">The sequence shown here is derived from an EMBL/GenBank/DDBJ whole genome shotgun (WGS) entry which is preliminary data.</text>
</comment>
<keyword evidence="2" id="KW-1185">Reference proteome</keyword>
<sequence>MTQGRGLRGSLETIVFALQCGVTPKATMTSTRTLRNSGGRTPESCFQKRTYIVAKNQPNFSIEENNFRARNHEYKRITDKRGVTVKSRLPMPQDISLPLCDNPTLLTENCTRSCAKCTKGPKCTFSL</sequence>